<dbReference type="Gene3D" id="2.20.28.160">
    <property type="match status" value="1"/>
</dbReference>
<dbReference type="AlphaFoldDB" id="A0A2S9PR30"/>
<accession>A0A2S9PR30</accession>
<dbReference type="InterPro" id="IPR005906">
    <property type="entry name" value="LysW"/>
</dbReference>
<dbReference type="OrthoDB" id="2628219at2"/>
<dbReference type="EMBL" id="PVLV01000413">
    <property type="protein sequence ID" value="PRH76862.1"/>
    <property type="molecule type" value="Genomic_DNA"/>
</dbReference>
<organism evidence="1 2">
    <name type="scientific">Streptomyces solincola</name>
    <dbReference type="NCBI Taxonomy" id="2100817"/>
    <lineage>
        <taxon>Bacteria</taxon>
        <taxon>Bacillati</taxon>
        <taxon>Actinomycetota</taxon>
        <taxon>Actinomycetes</taxon>
        <taxon>Kitasatosporales</taxon>
        <taxon>Streptomycetaceae</taxon>
        <taxon>Streptomyces</taxon>
    </lineage>
</organism>
<evidence type="ECO:0000313" key="2">
    <source>
        <dbReference type="Proteomes" id="UP000239322"/>
    </source>
</evidence>
<dbReference type="Proteomes" id="UP000239322">
    <property type="component" value="Unassembled WGS sequence"/>
</dbReference>
<keyword evidence="2" id="KW-1185">Reference proteome</keyword>
<name>A0A2S9PR30_9ACTN</name>
<gene>
    <name evidence="1" type="ORF">C6N75_23350</name>
</gene>
<protein>
    <submittedName>
        <fullName evidence="1">Lysine biosynthesis protein LysW</fullName>
    </submittedName>
</protein>
<dbReference type="RefSeq" id="WP_105870870.1">
    <property type="nucleotide sequence ID" value="NZ_PVLV01000413.1"/>
</dbReference>
<dbReference type="PANTHER" id="PTHR40393:SF1">
    <property type="entry name" value="LYSINE BIOSYNTHESIS PROTEIN-RELATED"/>
    <property type="match status" value="1"/>
</dbReference>
<reference evidence="1 2" key="1">
    <citation type="submission" date="2018-03" db="EMBL/GenBank/DDBJ databases">
        <title>Novel Streptomyces sp. from soil.</title>
        <authorList>
            <person name="Tan G.Y.A."/>
            <person name="Lee Z.Y."/>
        </authorList>
    </citation>
    <scope>NUCLEOTIDE SEQUENCE [LARGE SCALE GENOMIC DNA]</scope>
    <source>
        <strain evidence="1 2">ST5x</strain>
    </source>
</reference>
<proteinExistence type="predicted"/>
<dbReference type="Pfam" id="PF21344">
    <property type="entry name" value="Zn_ribbon_LysW"/>
    <property type="match status" value="1"/>
</dbReference>
<evidence type="ECO:0000313" key="1">
    <source>
        <dbReference type="EMBL" id="PRH76862.1"/>
    </source>
</evidence>
<dbReference type="PANTHER" id="PTHR40393">
    <property type="entry name" value="LYSINE BIOSYNTHESIS PROTEIN-RELATED-RELATED"/>
    <property type="match status" value="1"/>
</dbReference>
<sequence>MTTAATTACPECTTPVSTESDLRLSELVECPDCRSELEVVATEPVVLALAPEPEEDWGE</sequence>
<comment type="caution">
    <text evidence="1">The sequence shown here is derived from an EMBL/GenBank/DDBJ whole genome shotgun (WGS) entry which is preliminary data.</text>
</comment>